<reference evidence="2 3" key="1">
    <citation type="submission" date="2015-04" db="EMBL/GenBank/DDBJ databases">
        <title>Complete genome sequence of Schizopora paradoxa KUC8140, a cosmopolitan wood degrader in East Asia.</title>
        <authorList>
            <consortium name="DOE Joint Genome Institute"/>
            <person name="Min B."/>
            <person name="Park H."/>
            <person name="Jang Y."/>
            <person name="Kim J.-J."/>
            <person name="Kim K.H."/>
            <person name="Pangilinan J."/>
            <person name="Lipzen A."/>
            <person name="Riley R."/>
            <person name="Grigoriev I.V."/>
            <person name="Spatafora J.W."/>
            <person name="Choi I.-G."/>
        </authorList>
    </citation>
    <scope>NUCLEOTIDE SEQUENCE [LARGE SCALE GENOMIC DNA]</scope>
    <source>
        <strain evidence="2 3">KUC8140</strain>
    </source>
</reference>
<protein>
    <submittedName>
        <fullName evidence="2">Uncharacterized protein</fullName>
    </submittedName>
</protein>
<feature type="compositionally biased region" description="Basic residues" evidence="1">
    <location>
        <begin position="384"/>
        <end position="393"/>
    </location>
</feature>
<organism evidence="2 3">
    <name type="scientific">Schizopora paradoxa</name>
    <dbReference type="NCBI Taxonomy" id="27342"/>
    <lineage>
        <taxon>Eukaryota</taxon>
        <taxon>Fungi</taxon>
        <taxon>Dikarya</taxon>
        <taxon>Basidiomycota</taxon>
        <taxon>Agaricomycotina</taxon>
        <taxon>Agaricomycetes</taxon>
        <taxon>Hymenochaetales</taxon>
        <taxon>Schizoporaceae</taxon>
        <taxon>Schizopora</taxon>
    </lineage>
</organism>
<feature type="compositionally biased region" description="Low complexity" evidence="1">
    <location>
        <begin position="360"/>
        <end position="378"/>
    </location>
</feature>
<proteinExistence type="predicted"/>
<dbReference type="Proteomes" id="UP000053477">
    <property type="component" value="Unassembled WGS sequence"/>
</dbReference>
<evidence type="ECO:0000313" key="2">
    <source>
        <dbReference type="EMBL" id="KLO05187.1"/>
    </source>
</evidence>
<dbReference type="AlphaFoldDB" id="A0A0H2R1G5"/>
<dbReference type="OrthoDB" id="3245731at2759"/>
<feature type="compositionally biased region" description="Acidic residues" evidence="1">
    <location>
        <begin position="249"/>
        <end position="262"/>
    </location>
</feature>
<feature type="region of interest" description="Disordered" evidence="1">
    <location>
        <begin position="1"/>
        <end position="46"/>
    </location>
</feature>
<sequence length="429" mass="46594">MVFGLFGKSKAAPPAQDEKNDVRQLRTPSPSASVGTAPPQSPEMLPVDANAATKRSRSMSPSKTVGFAVDDVHLPPMNSEELLVLVKKVPPKTLHEYLLKNLPNASLQEATALTEFFAQLSPPPVLHCVRCHKNFVEVENTDLSCMVHHDDDTAEVMHGGGSRKTTYETLWGCCNKLVEGDGDQGPPDGFCYQGKHTTDLKRARFRADSTPTDDKLISCRRKRCFATPGEESSRARSERSAARKSMAEADTEEEDAEEDFDEKELVREANALTGDPELSHAKGKKKAPSEGTAAPKPGHKKRKSEAMDVEDDDTLSHHEPGPSAPKPKPKSRVQNMRGRTPAKQAVAEIPSVGNEGGGDAAMTDADAMEEAGAMQTDPPDAKPKPKKPRKSRKSAAADGGKYVPPKGEVESSDSDEEDQKPKRKKRKSM</sequence>
<accession>A0A0H2R1G5</accession>
<dbReference type="InParanoid" id="A0A0H2R1G5"/>
<name>A0A0H2R1G5_9AGAM</name>
<feature type="compositionally biased region" description="Basic and acidic residues" evidence="1">
    <location>
        <begin position="231"/>
        <end position="247"/>
    </location>
</feature>
<dbReference type="EMBL" id="KQ086348">
    <property type="protein sequence ID" value="KLO05187.1"/>
    <property type="molecule type" value="Genomic_DNA"/>
</dbReference>
<evidence type="ECO:0000313" key="3">
    <source>
        <dbReference type="Proteomes" id="UP000053477"/>
    </source>
</evidence>
<evidence type="ECO:0000256" key="1">
    <source>
        <dbReference type="SAM" id="MobiDB-lite"/>
    </source>
</evidence>
<keyword evidence="3" id="KW-1185">Reference proteome</keyword>
<feature type="region of interest" description="Disordered" evidence="1">
    <location>
        <begin position="228"/>
        <end position="429"/>
    </location>
</feature>
<gene>
    <name evidence="2" type="ORF">SCHPADRAFT_947123</name>
</gene>